<evidence type="ECO:0008006" key="4">
    <source>
        <dbReference type="Google" id="ProtNLM"/>
    </source>
</evidence>
<gene>
    <name evidence="2" type="ORF">B0H16DRAFT_1454760</name>
</gene>
<accession>A0AAD7JJP3</accession>
<sequence length="473" mass="53313">MTKLGLLFLRFFASHQLDSVGGGKKRSAEEERPNKHTDRAAWNAHFERKLSEKYDSFSFNLVSLEENSDMKSWGCKGLDIQEIHHEIALRTREIMGVEGKLINAALERISGGTFEADWTALELKRKQELVLEGLYRGACGAPRDNSRIVCPEMTISGLAGDETLHGTFDAYHAVAARRVIPAKCTDRIRTEERRQESRTFKTGFKKSGYSVDESQCNEEAAIALHACAVCKRTDKSRTAFKLCGNECQKEDWSDHKKFCGETRFDPAMFTPTLQGPEVFIGCPAPIEGFVRTPALWRQIRYLSESDSQTQDYHAKSAQLVFFVARRRAMASGSPAAVNMMYNIIKHMHSFGLVNLTLAQIQNQFETEYRVKFTKDGVVGAGPWAWPTQWEKDEEREFQRQRLAVATYTEEGARLYGAHAARGRGGAGVSGGPSVRSRVLCFNEVVRELVGMPLLSSKLHTRPYFLVFTPFDVQ</sequence>
<dbReference type="SUPFAM" id="SSF144232">
    <property type="entry name" value="HIT/MYND zinc finger-like"/>
    <property type="match status" value="1"/>
</dbReference>
<reference evidence="2" key="1">
    <citation type="submission" date="2023-03" db="EMBL/GenBank/DDBJ databases">
        <title>Massive genome expansion in bonnet fungi (Mycena s.s.) driven by repeated elements and novel gene families across ecological guilds.</title>
        <authorList>
            <consortium name="Lawrence Berkeley National Laboratory"/>
            <person name="Harder C.B."/>
            <person name="Miyauchi S."/>
            <person name="Viragh M."/>
            <person name="Kuo A."/>
            <person name="Thoen E."/>
            <person name="Andreopoulos B."/>
            <person name="Lu D."/>
            <person name="Skrede I."/>
            <person name="Drula E."/>
            <person name="Henrissat B."/>
            <person name="Morin E."/>
            <person name="Kohler A."/>
            <person name="Barry K."/>
            <person name="LaButti K."/>
            <person name="Morin E."/>
            <person name="Salamov A."/>
            <person name="Lipzen A."/>
            <person name="Mereny Z."/>
            <person name="Hegedus B."/>
            <person name="Baldrian P."/>
            <person name="Stursova M."/>
            <person name="Weitz H."/>
            <person name="Taylor A."/>
            <person name="Grigoriev I.V."/>
            <person name="Nagy L.G."/>
            <person name="Martin F."/>
            <person name="Kauserud H."/>
        </authorList>
    </citation>
    <scope>NUCLEOTIDE SEQUENCE</scope>
    <source>
        <strain evidence="2">CBHHK182m</strain>
    </source>
</reference>
<feature type="signal peptide" evidence="1">
    <location>
        <begin position="1"/>
        <end position="16"/>
    </location>
</feature>
<protein>
    <recommendedName>
        <fullName evidence="4">MYND-type domain-containing protein</fullName>
    </recommendedName>
</protein>
<evidence type="ECO:0000256" key="1">
    <source>
        <dbReference type="SAM" id="SignalP"/>
    </source>
</evidence>
<keyword evidence="3" id="KW-1185">Reference proteome</keyword>
<dbReference type="Gene3D" id="6.10.140.2220">
    <property type="match status" value="1"/>
</dbReference>
<feature type="chain" id="PRO_5041901814" description="MYND-type domain-containing protein" evidence="1">
    <location>
        <begin position="17"/>
        <end position="473"/>
    </location>
</feature>
<dbReference type="EMBL" id="JARKIB010000028">
    <property type="protein sequence ID" value="KAJ7764218.1"/>
    <property type="molecule type" value="Genomic_DNA"/>
</dbReference>
<dbReference type="AlphaFoldDB" id="A0AAD7JJP3"/>
<evidence type="ECO:0000313" key="2">
    <source>
        <dbReference type="EMBL" id="KAJ7764218.1"/>
    </source>
</evidence>
<keyword evidence="1" id="KW-0732">Signal</keyword>
<dbReference type="Proteomes" id="UP001215598">
    <property type="component" value="Unassembled WGS sequence"/>
</dbReference>
<proteinExistence type="predicted"/>
<comment type="caution">
    <text evidence="2">The sequence shown here is derived from an EMBL/GenBank/DDBJ whole genome shotgun (WGS) entry which is preliminary data.</text>
</comment>
<organism evidence="2 3">
    <name type="scientific">Mycena metata</name>
    <dbReference type="NCBI Taxonomy" id="1033252"/>
    <lineage>
        <taxon>Eukaryota</taxon>
        <taxon>Fungi</taxon>
        <taxon>Dikarya</taxon>
        <taxon>Basidiomycota</taxon>
        <taxon>Agaricomycotina</taxon>
        <taxon>Agaricomycetes</taxon>
        <taxon>Agaricomycetidae</taxon>
        <taxon>Agaricales</taxon>
        <taxon>Marasmiineae</taxon>
        <taxon>Mycenaceae</taxon>
        <taxon>Mycena</taxon>
    </lineage>
</organism>
<name>A0AAD7JJP3_9AGAR</name>
<evidence type="ECO:0000313" key="3">
    <source>
        <dbReference type="Proteomes" id="UP001215598"/>
    </source>
</evidence>